<evidence type="ECO:0000256" key="1">
    <source>
        <dbReference type="SAM" id="MobiDB-lite"/>
    </source>
</evidence>
<gene>
    <name evidence="2" type="ORF">LCGC14_0386440</name>
</gene>
<organism evidence="2">
    <name type="scientific">marine sediment metagenome</name>
    <dbReference type="NCBI Taxonomy" id="412755"/>
    <lineage>
        <taxon>unclassified sequences</taxon>
        <taxon>metagenomes</taxon>
        <taxon>ecological metagenomes</taxon>
    </lineage>
</organism>
<dbReference type="EMBL" id="LAZR01000319">
    <property type="protein sequence ID" value="KKN74895.1"/>
    <property type="molecule type" value="Genomic_DNA"/>
</dbReference>
<comment type="caution">
    <text evidence="2">The sequence shown here is derived from an EMBL/GenBank/DDBJ whole genome shotgun (WGS) entry which is preliminary data.</text>
</comment>
<name>A0A0F9T0W9_9ZZZZ</name>
<sequence length="151" mass="17194">MERIYKTTESQRAASLRYFGTPAGKEAQRRYYTSEKGRAARNQRRNSIAGKANEKRYRDSDKGRETRRNYELAHPYSYRRHTSRKVRFTLEVPLDVEKDNGIVRVSSSMFPELQVSANSIIHALALAKLASETHIKALFMGEGPGNTVATV</sequence>
<dbReference type="AlphaFoldDB" id="A0A0F9T0W9"/>
<feature type="region of interest" description="Disordered" evidence="1">
    <location>
        <begin position="31"/>
        <end position="67"/>
    </location>
</feature>
<feature type="compositionally biased region" description="Basic and acidic residues" evidence="1">
    <location>
        <begin position="52"/>
        <end position="67"/>
    </location>
</feature>
<reference evidence="2" key="1">
    <citation type="journal article" date="2015" name="Nature">
        <title>Complex archaea that bridge the gap between prokaryotes and eukaryotes.</title>
        <authorList>
            <person name="Spang A."/>
            <person name="Saw J.H."/>
            <person name="Jorgensen S.L."/>
            <person name="Zaremba-Niedzwiedzka K."/>
            <person name="Martijn J."/>
            <person name="Lind A.E."/>
            <person name="van Eijk R."/>
            <person name="Schleper C."/>
            <person name="Guy L."/>
            <person name="Ettema T.J."/>
        </authorList>
    </citation>
    <scope>NUCLEOTIDE SEQUENCE</scope>
</reference>
<proteinExistence type="predicted"/>
<protein>
    <submittedName>
        <fullName evidence="2">Uncharacterized protein</fullName>
    </submittedName>
</protein>
<evidence type="ECO:0000313" key="2">
    <source>
        <dbReference type="EMBL" id="KKN74895.1"/>
    </source>
</evidence>
<accession>A0A0F9T0W9</accession>